<organism evidence="3 4">
    <name type="scientific">Alteromonas arenosi</name>
    <dbReference type="NCBI Taxonomy" id="3055817"/>
    <lineage>
        <taxon>Bacteria</taxon>
        <taxon>Pseudomonadati</taxon>
        <taxon>Pseudomonadota</taxon>
        <taxon>Gammaproteobacteria</taxon>
        <taxon>Alteromonadales</taxon>
        <taxon>Alteromonadaceae</taxon>
        <taxon>Alteromonas/Salinimonas group</taxon>
        <taxon>Alteromonas</taxon>
    </lineage>
</organism>
<evidence type="ECO:0000313" key="3">
    <source>
        <dbReference type="EMBL" id="MDM7861778.1"/>
    </source>
</evidence>
<evidence type="ECO:0000313" key="4">
    <source>
        <dbReference type="Proteomes" id="UP001234343"/>
    </source>
</evidence>
<evidence type="ECO:0000256" key="2">
    <source>
        <dbReference type="ARBA" id="ARBA00008520"/>
    </source>
</evidence>
<proteinExistence type="inferred from homology"/>
<accession>A0ABT7T009</accession>
<comment type="subcellular location">
    <subcellularLocation>
        <location evidence="1">Periplasm</location>
    </subcellularLocation>
</comment>
<sequence length="407" mass="46168">MLANYPFVWLQRVASTVLLTLGLNTHVLADDRVIRVAFLTADPVQIEALDLWSKRFEIANPGYVLDVRAYSDASFKRDLKFWLDNGQFDVIHWQAGRRLTDLIEQQYLTSMEEILEADFMATHLPANILEQVQTDNKVFAVPFAQYLWGFYYNKDLFKALELTPPETWADFLTICSTLKSNGIAPLVQPNIEGWETQGWLDFITMMIGGAPLRQALVSRQPLSQTMSDNVIQTFGFLVDNGYFFSGANEWRWQQAFPIIGRELAGMTLTGQFAEKFISPEITHKIGFFPFPDSVNNGTVAPLDVFIVPKGTENSDNIAVLFEFLMRPDVASKFALDLGWLPVDLVNYTSFASDERIDVAVDHLINARTIRQYFDRDAEQAYAKQVHSAIRSAIATGDSDYLLSIMQQ</sequence>
<dbReference type="InterPro" id="IPR050490">
    <property type="entry name" value="Bact_solute-bd_prot1"/>
</dbReference>
<dbReference type="RefSeq" id="WP_289366440.1">
    <property type="nucleotide sequence ID" value="NZ_JAUCBP010000012.1"/>
</dbReference>
<gene>
    <name evidence="3" type="ORF">QTP81_14340</name>
</gene>
<dbReference type="Pfam" id="PF01547">
    <property type="entry name" value="SBP_bac_1"/>
    <property type="match status" value="1"/>
</dbReference>
<name>A0ABT7T009_9ALTE</name>
<keyword evidence="4" id="KW-1185">Reference proteome</keyword>
<dbReference type="InterPro" id="IPR006059">
    <property type="entry name" value="SBP"/>
</dbReference>
<dbReference type="Proteomes" id="UP001234343">
    <property type="component" value="Unassembled WGS sequence"/>
</dbReference>
<dbReference type="Gene3D" id="3.40.190.10">
    <property type="entry name" value="Periplasmic binding protein-like II"/>
    <property type="match status" value="2"/>
</dbReference>
<comment type="similarity">
    <text evidence="2">Belongs to the bacterial solute-binding protein 1 family.</text>
</comment>
<dbReference type="SUPFAM" id="SSF53850">
    <property type="entry name" value="Periplasmic binding protein-like II"/>
    <property type="match status" value="1"/>
</dbReference>
<dbReference type="PANTHER" id="PTHR43649">
    <property type="entry name" value="ARABINOSE-BINDING PROTEIN-RELATED"/>
    <property type="match status" value="1"/>
</dbReference>
<evidence type="ECO:0000256" key="1">
    <source>
        <dbReference type="ARBA" id="ARBA00004418"/>
    </source>
</evidence>
<comment type="caution">
    <text evidence="3">The sequence shown here is derived from an EMBL/GenBank/DDBJ whole genome shotgun (WGS) entry which is preliminary data.</text>
</comment>
<protein>
    <submittedName>
        <fullName evidence="3">Extracellular solute-binding protein</fullName>
    </submittedName>
</protein>
<dbReference type="PANTHER" id="PTHR43649:SF12">
    <property type="entry name" value="DIACETYLCHITOBIOSE BINDING PROTEIN DASA"/>
    <property type="match status" value="1"/>
</dbReference>
<reference evidence="3 4" key="1">
    <citation type="submission" date="2023-06" db="EMBL/GenBank/DDBJ databases">
        <title>Alteromonas sp. ASW11-36 isolated from intertidal sand.</title>
        <authorList>
            <person name="Li Y."/>
        </authorList>
    </citation>
    <scope>NUCLEOTIDE SEQUENCE [LARGE SCALE GENOMIC DNA]</scope>
    <source>
        <strain evidence="3 4">ASW11-36</strain>
    </source>
</reference>
<dbReference type="EMBL" id="JAUCBP010000012">
    <property type="protein sequence ID" value="MDM7861778.1"/>
    <property type="molecule type" value="Genomic_DNA"/>
</dbReference>